<proteinExistence type="predicted"/>
<keyword evidence="2" id="KW-1185">Reference proteome</keyword>
<dbReference type="Proteomes" id="UP001056778">
    <property type="component" value="Chromosome 10"/>
</dbReference>
<evidence type="ECO:0000313" key="1">
    <source>
        <dbReference type="EMBL" id="KAI4454130.1"/>
    </source>
</evidence>
<sequence length="402" mass="45749">MNKFTSSLLYDGDTNAVETYNSIVNKFVGGKRINFSLSGSYKYRCLCAAISYNNNGDYINALKKFVNPGISAKYTEEFAKAKISKNKRPRLKILRRPNRHANNVDSNYGLNNDIIDDKTEEEITSMKDNFLRELMSTNPIAMEEQTRGQRDNPIWFKEKRNRLTASNFGRICNMRAKTNTANTVESSPILYGANLSGTVKSIRTSELSNLNASPFQLLMSRALRTTLPINKPTLQRNVKNEMYNSKLVIMYQQEILKSSLGSYVARAQLDEMSKRGNYGKWTQEQLELAIQAVSEKRLGLNAASRQYEVPKATIKRHAHEKNQRNLTEVLPLPQADPCENTKPVRSQDAAVLTITPYKADLESRKRPTPKRIKKKLNFGTDTMINQEEKDGSSKKKEEKGRL</sequence>
<accession>A0ACB9SPP6</accession>
<evidence type="ECO:0000313" key="2">
    <source>
        <dbReference type="Proteomes" id="UP001056778"/>
    </source>
</evidence>
<reference evidence="1" key="1">
    <citation type="submission" date="2022-04" db="EMBL/GenBank/DDBJ databases">
        <title>Chromosome-scale genome assembly of Holotrichia oblita Faldermann.</title>
        <authorList>
            <person name="Rongchong L."/>
        </authorList>
    </citation>
    <scope>NUCLEOTIDE SEQUENCE</scope>
    <source>
        <strain evidence="1">81SQS9</strain>
    </source>
</reference>
<organism evidence="1 2">
    <name type="scientific">Holotrichia oblita</name>
    <name type="common">Chafer beetle</name>
    <dbReference type="NCBI Taxonomy" id="644536"/>
    <lineage>
        <taxon>Eukaryota</taxon>
        <taxon>Metazoa</taxon>
        <taxon>Ecdysozoa</taxon>
        <taxon>Arthropoda</taxon>
        <taxon>Hexapoda</taxon>
        <taxon>Insecta</taxon>
        <taxon>Pterygota</taxon>
        <taxon>Neoptera</taxon>
        <taxon>Endopterygota</taxon>
        <taxon>Coleoptera</taxon>
        <taxon>Polyphaga</taxon>
        <taxon>Scarabaeiformia</taxon>
        <taxon>Scarabaeidae</taxon>
        <taxon>Melolonthinae</taxon>
        <taxon>Holotrichia</taxon>
    </lineage>
</organism>
<protein>
    <submittedName>
        <fullName evidence="1">Homeobox-like domain superfamily</fullName>
    </submittedName>
</protein>
<name>A0ACB9SPP6_HOLOL</name>
<gene>
    <name evidence="1" type="ORF">MML48_10g00014657</name>
</gene>
<dbReference type="EMBL" id="CM043024">
    <property type="protein sequence ID" value="KAI4454130.1"/>
    <property type="molecule type" value="Genomic_DNA"/>
</dbReference>
<comment type="caution">
    <text evidence="1">The sequence shown here is derived from an EMBL/GenBank/DDBJ whole genome shotgun (WGS) entry which is preliminary data.</text>
</comment>